<keyword evidence="4" id="KW-0695">RNA-directed DNA polymerase</keyword>
<sequence length="424" mass="47650">MVKTRNTGGDANPPNIEEIVAQAVVAAIQNMPNERNDGVGSSNEGIHVWIERFNKLKPNSFLLATTPTAASDWINHCEKFFQAKSADFVETCTWVAFREAFYKRFIPLSEQQRFEREYGAIYQEERENAAEYMERFLRLASFVGPTVTGDATRQARHYKSRDGDRIQNRSSGQQDKGSGYQGRAEQNYDHRGRSDRQYDNRGKFDRGYDQGRQFQRGSDYKSTGRQNDKSGNNNPRQSSRGNQNNRRAEATPVCRTCGKSHTGPCRTASGACYECGSTEHQVRNCPKKANIVPAGPSQPSTSSGRVHSLTREQAVNSSGTITGFIHIGDFTAFVLFDTGATYSIISITFSKKLKLTPTPLMNSMSISTPMKSNVIIDHEFLDCPLRFDDRIRPANLLPLNMLDFDLILGMDWLTSHRATIVCHE</sequence>
<accession>A0A2U1PCM2</accession>
<dbReference type="Proteomes" id="UP000245207">
    <property type="component" value="Unassembled WGS sequence"/>
</dbReference>
<dbReference type="SMART" id="SM00343">
    <property type="entry name" value="ZnF_C2HC"/>
    <property type="match status" value="1"/>
</dbReference>
<evidence type="ECO:0000313" key="4">
    <source>
        <dbReference type="EMBL" id="PWA83488.1"/>
    </source>
</evidence>
<dbReference type="InterPro" id="IPR001969">
    <property type="entry name" value="Aspartic_peptidase_AS"/>
</dbReference>
<keyword evidence="4" id="KW-0548">Nucleotidyltransferase</keyword>
<feature type="compositionally biased region" description="Polar residues" evidence="2">
    <location>
        <begin position="212"/>
        <end position="225"/>
    </location>
</feature>
<dbReference type="PANTHER" id="PTHR15503:SF42">
    <property type="entry name" value="ZINC FINGER, CCHC-TYPE, RETROTRANSPOSON GAG DOMAIN, ASPARTIC PEPTIDASE DOMAIN PROTEIN-RELATED"/>
    <property type="match status" value="1"/>
</dbReference>
<feature type="compositionally biased region" description="Low complexity" evidence="2">
    <location>
        <begin position="230"/>
        <end position="245"/>
    </location>
</feature>
<keyword evidence="1" id="KW-0479">Metal-binding</keyword>
<dbReference type="InterPro" id="IPR005162">
    <property type="entry name" value="Retrotrans_gag_dom"/>
</dbReference>
<dbReference type="GO" id="GO:0008270">
    <property type="term" value="F:zinc ion binding"/>
    <property type="evidence" value="ECO:0007669"/>
    <property type="project" value="UniProtKB-KW"/>
</dbReference>
<reference evidence="4 5" key="1">
    <citation type="journal article" date="2018" name="Mol. Plant">
        <title>The genome of Artemisia annua provides insight into the evolution of Asteraceae family and artemisinin biosynthesis.</title>
        <authorList>
            <person name="Shen Q."/>
            <person name="Zhang L."/>
            <person name="Liao Z."/>
            <person name="Wang S."/>
            <person name="Yan T."/>
            <person name="Shi P."/>
            <person name="Liu M."/>
            <person name="Fu X."/>
            <person name="Pan Q."/>
            <person name="Wang Y."/>
            <person name="Lv Z."/>
            <person name="Lu X."/>
            <person name="Zhang F."/>
            <person name="Jiang W."/>
            <person name="Ma Y."/>
            <person name="Chen M."/>
            <person name="Hao X."/>
            <person name="Li L."/>
            <person name="Tang Y."/>
            <person name="Lv G."/>
            <person name="Zhou Y."/>
            <person name="Sun X."/>
            <person name="Brodelius P.E."/>
            <person name="Rose J.K.C."/>
            <person name="Tang K."/>
        </authorList>
    </citation>
    <scope>NUCLEOTIDE SEQUENCE [LARGE SCALE GENOMIC DNA]</scope>
    <source>
        <strain evidence="5">cv. Huhao1</strain>
        <tissue evidence="4">Leaf</tissue>
    </source>
</reference>
<keyword evidence="4" id="KW-0808">Transferase</keyword>
<protein>
    <submittedName>
        <fullName evidence="4">Reverse transcriptase domain-containing protein</fullName>
    </submittedName>
</protein>
<keyword evidence="1" id="KW-0862">Zinc</keyword>
<keyword evidence="5" id="KW-1185">Reference proteome</keyword>
<dbReference type="InterPro" id="IPR021109">
    <property type="entry name" value="Peptidase_aspartic_dom_sf"/>
</dbReference>
<name>A0A2U1PCM2_ARTAN</name>
<dbReference type="GO" id="GO:0003676">
    <property type="term" value="F:nucleic acid binding"/>
    <property type="evidence" value="ECO:0007669"/>
    <property type="project" value="InterPro"/>
</dbReference>
<dbReference type="GO" id="GO:0003964">
    <property type="term" value="F:RNA-directed DNA polymerase activity"/>
    <property type="evidence" value="ECO:0007669"/>
    <property type="project" value="UniProtKB-KW"/>
</dbReference>
<dbReference type="SUPFAM" id="SSF50630">
    <property type="entry name" value="Acid proteases"/>
    <property type="match status" value="1"/>
</dbReference>
<proteinExistence type="predicted"/>
<dbReference type="Pfam" id="PF00098">
    <property type="entry name" value="zf-CCHC"/>
    <property type="match status" value="1"/>
</dbReference>
<dbReference type="PROSITE" id="PS00141">
    <property type="entry name" value="ASP_PROTEASE"/>
    <property type="match status" value="1"/>
</dbReference>
<evidence type="ECO:0000259" key="3">
    <source>
        <dbReference type="PROSITE" id="PS50158"/>
    </source>
</evidence>
<dbReference type="InterPro" id="IPR032567">
    <property type="entry name" value="RTL1-rel"/>
</dbReference>
<dbReference type="PANTHER" id="PTHR15503">
    <property type="entry name" value="LDOC1 RELATED"/>
    <property type="match status" value="1"/>
</dbReference>
<feature type="compositionally biased region" description="Basic and acidic residues" evidence="2">
    <location>
        <begin position="186"/>
        <end position="209"/>
    </location>
</feature>
<dbReference type="CDD" id="cd00303">
    <property type="entry name" value="retropepsin_like"/>
    <property type="match status" value="1"/>
</dbReference>
<dbReference type="GO" id="GO:0006508">
    <property type="term" value="P:proteolysis"/>
    <property type="evidence" value="ECO:0007669"/>
    <property type="project" value="InterPro"/>
</dbReference>
<dbReference type="PROSITE" id="PS50158">
    <property type="entry name" value="ZF_CCHC"/>
    <property type="match status" value="1"/>
</dbReference>
<dbReference type="Pfam" id="PF08284">
    <property type="entry name" value="RVP_2"/>
    <property type="match status" value="1"/>
</dbReference>
<dbReference type="Pfam" id="PF03732">
    <property type="entry name" value="Retrotrans_gag"/>
    <property type="match status" value="1"/>
</dbReference>
<keyword evidence="1" id="KW-0863">Zinc-finger</keyword>
<organism evidence="4 5">
    <name type="scientific">Artemisia annua</name>
    <name type="common">Sweet wormwood</name>
    <dbReference type="NCBI Taxonomy" id="35608"/>
    <lineage>
        <taxon>Eukaryota</taxon>
        <taxon>Viridiplantae</taxon>
        <taxon>Streptophyta</taxon>
        <taxon>Embryophyta</taxon>
        <taxon>Tracheophyta</taxon>
        <taxon>Spermatophyta</taxon>
        <taxon>Magnoliopsida</taxon>
        <taxon>eudicotyledons</taxon>
        <taxon>Gunneridae</taxon>
        <taxon>Pentapetalae</taxon>
        <taxon>asterids</taxon>
        <taxon>campanulids</taxon>
        <taxon>Asterales</taxon>
        <taxon>Asteraceae</taxon>
        <taxon>Asteroideae</taxon>
        <taxon>Anthemideae</taxon>
        <taxon>Artemisiinae</taxon>
        <taxon>Artemisia</taxon>
    </lineage>
</organism>
<evidence type="ECO:0000313" key="5">
    <source>
        <dbReference type="Proteomes" id="UP000245207"/>
    </source>
</evidence>
<evidence type="ECO:0000256" key="1">
    <source>
        <dbReference type="PROSITE-ProRule" id="PRU00047"/>
    </source>
</evidence>
<feature type="domain" description="CCHC-type" evidence="3">
    <location>
        <begin position="272"/>
        <end position="287"/>
    </location>
</feature>
<dbReference type="OrthoDB" id="1751327at2759"/>
<dbReference type="GO" id="GO:0004190">
    <property type="term" value="F:aspartic-type endopeptidase activity"/>
    <property type="evidence" value="ECO:0007669"/>
    <property type="project" value="InterPro"/>
</dbReference>
<dbReference type="EMBL" id="PKPP01001345">
    <property type="protein sequence ID" value="PWA83488.1"/>
    <property type="molecule type" value="Genomic_DNA"/>
</dbReference>
<feature type="region of interest" description="Disordered" evidence="2">
    <location>
        <begin position="150"/>
        <end position="252"/>
    </location>
</feature>
<evidence type="ECO:0000256" key="2">
    <source>
        <dbReference type="SAM" id="MobiDB-lite"/>
    </source>
</evidence>
<dbReference type="AlphaFoldDB" id="A0A2U1PCM2"/>
<dbReference type="Gene3D" id="2.40.70.10">
    <property type="entry name" value="Acid Proteases"/>
    <property type="match status" value="1"/>
</dbReference>
<dbReference type="InterPro" id="IPR001878">
    <property type="entry name" value="Znf_CCHC"/>
</dbReference>
<comment type="caution">
    <text evidence="4">The sequence shown here is derived from an EMBL/GenBank/DDBJ whole genome shotgun (WGS) entry which is preliminary data.</text>
</comment>
<gene>
    <name evidence="4" type="ORF">CTI12_AA154710</name>
</gene>